<name>A0A6A6UM51_9PEZI</name>
<reference evidence="1" key="1">
    <citation type="journal article" date="2020" name="Stud. Mycol.">
        <title>101 Dothideomycetes genomes: a test case for predicting lifestyles and emergence of pathogens.</title>
        <authorList>
            <person name="Haridas S."/>
            <person name="Albert R."/>
            <person name="Binder M."/>
            <person name="Bloem J."/>
            <person name="Labutti K."/>
            <person name="Salamov A."/>
            <person name="Andreopoulos B."/>
            <person name="Baker S."/>
            <person name="Barry K."/>
            <person name="Bills G."/>
            <person name="Bluhm B."/>
            <person name="Cannon C."/>
            <person name="Castanera R."/>
            <person name="Culley D."/>
            <person name="Daum C."/>
            <person name="Ezra D."/>
            <person name="Gonzalez J."/>
            <person name="Henrissat B."/>
            <person name="Kuo A."/>
            <person name="Liang C."/>
            <person name="Lipzen A."/>
            <person name="Lutzoni F."/>
            <person name="Magnuson J."/>
            <person name="Mondo S."/>
            <person name="Nolan M."/>
            <person name="Ohm R."/>
            <person name="Pangilinan J."/>
            <person name="Park H.-J."/>
            <person name="Ramirez L."/>
            <person name="Alfaro M."/>
            <person name="Sun H."/>
            <person name="Tritt A."/>
            <person name="Yoshinaga Y."/>
            <person name="Zwiers L.-H."/>
            <person name="Turgeon B."/>
            <person name="Goodwin S."/>
            <person name="Spatafora J."/>
            <person name="Crous P."/>
            <person name="Grigoriev I."/>
        </authorList>
    </citation>
    <scope>NUCLEOTIDE SEQUENCE</scope>
    <source>
        <strain evidence="1">CBS 115976</strain>
    </source>
</reference>
<dbReference type="Proteomes" id="UP000799302">
    <property type="component" value="Unassembled WGS sequence"/>
</dbReference>
<protein>
    <submittedName>
        <fullName evidence="1">Uncharacterized protein</fullName>
    </submittedName>
</protein>
<keyword evidence="2" id="KW-1185">Reference proteome</keyword>
<dbReference type="AlphaFoldDB" id="A0A6A6UM51"/>
<dbReference type="OrthoDB" id="5341924at2759"/>
<accession>A0A6A6UM51</accession>
<evidence type="ECO:0000313" key="2">
    <source>
        <dbReference type="Proteomes" id="UP000799302"/>
    </source>
</evidence>
<sequence length="922" mass="104071">MFPLLSRSLKQIPQRLLPFCPIRRTLATKLSHQQKGPRVQDWILDIPAYISFRVQGIPRYPAPNPKNWRIAEEWLRPLQPHFDRYTSGSVEDAADHISAQGGFTQTSSSEVVQDDYFDAQVGQVLLRGRNARQNPLVYLALKKKDWGMIAWIVRVITEQPHFRHDDHLAMTMEPISIKHMSNLPQPATASFNDLLAQPLFLEMDQPPQSVTEVANRSSALSSRIQIQRAAINTVLEFLGQMIMVSYTCKNVAKSQMFMDQVLNIFAILHHNSVIPDLTYRSMKNSSESRLAPPQYLADLYQPMLTAILDAEWNIYQEHPELATFSSVAQVEIPGYEFPAHNNPKRILPYCHGIWLELLLWICLRGHWMHAGGSIIRMINSTKSPIDWKSSSWRKWLPSSSDDRCVIPPGTISTEVLNSYVEAMIDASATSSSISGIKEDTLIRYMQHAKELLHKDQTAANSLEWERTMSRYLISKDLGTSNVKILKASKLISDLIAKKHPTETSTKDDGLIEGEIRDDTELRGIPLRLLTLALEQGDIVLIRELVEAMELQRIVTGSHEFLKNLLLCVCDSDQYEAAHDLLFKLPSGPLIIKDHYQEPELAASLVRYAVSTSNRALLIDILKPAVLTNLPQSKSTLALLICQIETRRWSAVLSTIKALEDGPSGDWQLRAFVILVKEVLTLQGKRSKSVDAGTDTAGLAQALDALSLLSIKMLQASPRQSEQQRASTYTVLGVLASIDPEWALFCASALRGAKRTLAQNKHTHVITSLSPDFMAVLLQGVANFGGLEAVAHIWQTWCIPQTSQGIKHRAALVAHFRTDSEYYPENWLLVDFPSWAKIRYVGKMQPSLSMVRVLLTQDLLQPYREQGENSSVFKSLAALLGWDEKMVRKHLMQGAEPYKPWALVEDYRRDREEEREDAEDGAE</sequence>
<gene>
    <name evidence="1" type="ORF">BT63DRAFT_421513</name>
</gene>
<organism evidence="1 2">
    <name type="scientific">Microthyrium microscopicum</name>
    <dbReference type="NCBI Taxonomy" id="703497"/>
    <lineage>
        <taxon>Eukaryota</taxon>
        <taxon>Fungi</taxon>
        <taxon>Dikarya</taxon>
        <taxon>Ascomycota</taxon>
        <taxon>Pezizomycotina</taxon>
        <taxon>Dothideomycetes</taxon>
        <taxon>Dothideomycetes incertae sedis</taxon>
        <taxon>Microthyriales</taxon>
        <taxon>Microthyriaceae</taxon>
        <taxon>Microthyrium</taxon>
    </lineage>
</organism>
<evidence type="ECO:0000313" key="1">
    <source>
        <dbReference type="EMBL" id="KAF2673355.1"/>
    </source>
</evidence>
<dbReference type="EMBL" id="MU004231">
    <property type="protein sequence ID" value="KAF2673355.1"/>
    <property type="molecule type" value="Genomic_DNA"/>
</dbReference>
<proteinExistence type="predicted"/>